<proteinExistence type="predicted"/>
<evidence type="ECO:0000313" key="2">
    <source>
        <dbReference type="EMBL" id="UJF36067.1"/>
    </source>
</evidence>
<protein>
    <submittedName>
        <fullName evidence="2">YgjV family protein</fullName>
    </submittedName>
</protein>
<dbReference type="Proteomes" id="UP001649230">
    <property type="component" value="Chromosome"/>
</dbReference>
<feature type="transmembrane region" description="Helical" evidence="1">
    <location>
        <begin position="7"/>
        <end position="24"/>
    </location>
</feature>
<gene>
    <name evidence="2" type="ORF">L0M14_13905</name>
</gene>
<keyword evidence="1" id="KW-0472">Membrane</keyword>
<keyword evidence="1" id="KW-1133">Transmembrane helix</keyword>
<dbReference type="RefSeq" id="WP_235122622.1">
    <property type="nucleotide sequence ID" value="NZ_CP090978.1"/>
</dbReference>
<keyword evidence="3" id="KW-1185">Reference proteome</keyword>
<name>A0ABY3SPT9_9BACL</name>
<dbReference type="EMBL" id="CP090978">
    <property type="protein sequence ID" value="UJF36067.1"/>
    <property type="molecule type" value="Genomic_DNA"/>
</dbReference>
<feature type="transmembrane region" description="Helical" evidence="1">
    <location>
        <begin position="30"/>
        <end position="47"/>
    </location>
</feature>
<evidence type="ECO:0000256" key="1">
    <source>
        <dbReference type="SAM" id="Phobius"/>
    </source>
</evidence>
<accession>A0ABY3SPT9</accession>
<organism evidence="2 3">
    <name type="scientific">Paenibacillus hexagrammi</name>
    <dbReference type="NCBI Taxonomy" id="2908839"/>
    <lineage>
        <taxon>Bacteria</taxon>
        <taxon>Bacillati</taxon>
        <taxon>Bacillota</taxon>
        <taxon>Bacilli</taxon>
        <taxon>Bacillales</taxon>
        <taxon>Paenibacillaceae</taxon>
        <taxon>Paenibacillus</taxon>
    </lineage>
</organism>
<sequence>MHWKKYAILLPPFACIAILLALYLPNEQKFFAVLIAPVFWTFYHLWIHVDNRRKLEGEDSKKDKTSKPER</sequence>
<evidence type="ECO:0000313" key="3">
    <source>
        <dbReference type="Proteomes" id="UP001649230"/>
    </source>
</evidence>
<reference evidence="2 3" key="1">
    <citation type="journal article" date="2024" name="Int. J. Syst. Evol. Microbiol.">
        <title>Paenibacillus hexagrammi sp. nov., a novel bacterium isolated from the gut content of Hexagrammos agrammus.</title>
        <authorList>
            <person name="Jung H.K."/>
            <person name="Kim D.G."/>
            <person name="Zin H."/>
            <person name="Park J."/>
            <person name="Jung H."/>
            <person name="Kim Y.O."/>
            <person name="Kong H.J."/>
            <person name="Kim J.W."/>
            <person name="Kim Y.S."/>
        </authorList>
    </citation>
    <scope>NUCLEOTIDE SEQUENCE [LARGE SCALE GENOMIC DNA]</scope>
    <source>
        <strain evidence="2 3">YPD9-1</strain>
    </source>
</reference>
<keyword evidence="1" id="KW-0812">Transmembrane</keyword>